<proteinExistence type="inferred from homology"/>
<dbReference type="AlphaFoldDB" id="A0A1L0DN41"/>
<dbReference type="PANTHER" id="PTHR30349:SF41">
    <property type="entry name" value="INTEGRASE_RECOMBINASE PROTEIN MJ0367-RELATED"/>
    <property type="match status" value="1"/>
</dbReference>
<dbReference type="EMBL" id="FPLD01000044">
    <property type="protein sequence ID" value="SGY92791.1"/>
    <property type="molecule type" value="Genomic_DNA"/>
</dbReference>
<gene>
    <name evidence="6" type="ORF">NVI5450_1398</name>
</gene>
<dbReference type="GO" id="GO:0015074">
    <property type="term" value="P:DNA integration"/>
    <property type="evidence" value="ECO:0007669"/>
    <property type="project" value="UniProtKB-KW"/>
</dbReference>
<keyword evidence="3" id="KW-0238">DNA-binding</keyword>
<organism evidence="6 7">
    <name type="scientific">Moritella viscosa</name>
    <dbReference type="NCBI Taxonomy" id="80854"/>
    <lineage>
        <taxon>Bacteria</taxon>
        <taxon>Pseudomonadati</taxon>
        <taxon>Pseudomonadota</taxon>
        <taxon>Gammaproteobacteria</taxon>
        <taxon>Alteromonadales</taxon>
        <taxon>Moritellaceae</taxon>
        <taxon>Moritella</taxon>
    </lineage>
</organism>
<dbReference type="GO" id="GO:0006310">
    <property type="term" value="P:DNA recombination"/>
    <property type="evidence" value="ECO:0007669"/>
    <property type="project" value="UniProtKB-KW"/>
</dbReference>
<evidence type="ECO:0000256" key="3">
    <source>
        <dbReference type="ARBA" id="ARBA00023125"/>
    </source>
</evidence>
<dbReference type="SUPFAM" id="SSF56349">
    <property type="entry name" value="DNA breaking-rejoining enzymes"/>
    <property type="match status" value="1"/>
</dbReference>
<evidence type="ECO:0000256" key="1">
    <source>
        <dbReference type="ARBA" id="ARBA00008857"/>
    </source>
</evidence>
<dbReference type="Proteomes" id="UP000183794">
    <property type="component" value="Unassembled WGS sequence"/>
</dbReference>
<comment type="similarity">
    <text evidence="1">Belongs to the 'phage' integrase family.</text>
</comment>
<name>A0A1L0DN41_9GAMM</name>
<dbReference type="OrthoDB" id="102994at2"/>
<dbReference type="PROSITE" id="PS51898">
    <property type="entry name" value="TYR_RECOMBINASE"/>
    <property type="match status" value="1"/>
</dbReference>
<dbReference type="InterPro" id="IPR002104">
    <property type="entry name" value="Integrase_catalytic"/>
</dbReference>
<dbReference type="GO" id="GO:0003677">
    <property type="term" value="F:DNA binding"/>
    <property type="evidence" value="ECO:0007669"/>
    <property type="project" value="UniProtKB-KW"/>
</dbReference>
<evidence type="ECO:0000313" key="7">
    <source>
        <dbReference type="Proteomes" id="UP000183794"/>
    </source>
</evidence>
<sequence length="453" mass="52979">MTKNTEKPTNYPYKRIIKGLAIRKVPQSKNWGIYLKLEGQKALQFSLKTSDQGEAEIRALKEYTNATALIENGYPLQQPKKRLSLHQIIDELISDYLKLQIKANKEKEARKGNEKYATEIRHWRRIKAFYDDKMLLKELNVREVRDYFLNIETPSNTQLGRIQFCFRNIFERALEYKLINKNNIVDLKNIKVEKKNIEDRDAFTPDEFHILFSYALIEYKTSGKGILHNKMCVFYVSFMYYAGLRSGEEMMGLRWSDLAVNVHDDVYCTVRKGKTEGGSKKNRNVVLDLQANGQLLFVATLKHPTLIQNLNDNDALLYLARNKPKEHIFATKYSETPDYRTTFNNWLKDLREINYLPDTKNFVLYSMRHSYITNAIEKNIPLTLIAENAGTSVRMIENHYSHSSVMSEVARKYLVSNKLEATKNEKPKKELTKEEIQTQKNELLDFVAKEFPL</sequence>
<evidence type="ECO:0000259" key="5">
    <source>
        <dbReference type="PROSITE" id="PS51898"/>
    </source>
</evidence>
<protein>
    <submittedName>
        <fullName evidence="6">Site-specific recombinase, phage integrase family</fullName>
    </submittedName>
</protein>
<evidence type="ECO:0000256" key="2">
    <source>
        <dbReference type="ARBA" id="ARBA00022908"/>
    </source>
</evidence>
<evidence type="ECO:0000256" key="4">
    <source>
        <dbReference type="ARBA" id="ARBA00023172"/>
    </source>
</evidence>
<dbReference type="Pfam" id="PF00589">
    <property type="entry name" value="Phage_integrase"/>
    <property type="match status" value="1"/>
</dbReference>
<dbReference type="InterPro" id="IPR050090">
    <property type="entry name" value="Tyrosine_recombinase_XerCD"/>
</dbReference>
<keyword evidence="4" id="KW-0233">DNA recombination</keyword>
<dbReference type="PANTHER" id="PTHR30349">
    <property type="entry name" value="PHAGE INTEGRASE-RELATED"/>
    <property type="match status" value="1"/>
</dbReference>
<keyword evidence="2" id="KW-0229">DNA integration</keyword>
<dbReference type="RefSeq" id="WP_075476875.1">
    <property type="nucleotide sequence ID" value="NZ_FPLD01000044.1"/>
</dbReference>
<evidence type="ECO:0000313" key="6">
    <source>
        <dbReference type="EMBL" id="SGY92791.1"/>
    </source>
</evidence>
<dbReference type="InterPro" id="IPR011010">
    <property type="entry name" value="DNA_brk_join_enz"/>
</dbReference>
<dbReference type="InterPro" id="IPR013762">
    <property type="entry name" value="Integrase-like_cat_sf"/>
</dbReference>
<dbReference type="Gene3D" id="1.10.443.10">
    <property type="entry name" value="Intergrase catalytic core"/>
    <property type="match status" value="1"/>
</dbReference>
<reference evidence="6 7" key="1">
    <citation type="submission" date="2016-11" db="EMBL/GenBank/DDBJ databases">
        <authorList>
            <person name="Jaros S."/>
            <person name="Januszkiewicz K."/>
            <person name="Wedrychowicz H."/>
        </authorList>
    </citation>
    <scope>NUCLEOTIDE SEQUENCE [LARGE SCALE GENOMIC DNA]</scope>
    <source>
        <strain evidence="6">NVI 5450</strain>
    </source>
</reference>
<accession>A0A1L0DN41</accession>
<feature type="domain" description="Tyr recombinase" evidence="5">
    <location>
        <begin position="198"/>
        <end position="414"/>
    </location>
</feature>